<evidence type="ECO:0000256" key="6">
    <source>
        <dbReference type="ARBA" id="ARBA00023049"/>
    </source>
</evidence>
<name>A0ABV7D7A9_9PROT</name>
<dbReference type="CDD" id="cd12797">
    <property type="entry name" value="M23_peptidase"/>
    <property type="match status" value="1"/>
</dbReference>
<dbReference type="PANTHER" id="PTHR21666:SF288">
    <property type="entry name" value="CELL DIVISION PROTEIN YTFB"/>
    <property type="match status" value="1"/>
</dbReference>
<evidence type="ECO:0000256" key="5">
    <source>
        <dbReference type="ARBA" id="ARBA00022833"/>
    </source>
</evidence>
<feature type="domain" description="M23ase beta-sheet core" evidence="9">
    <location>
        <begin position="307"/>
        <end position="398"/>
    </location>
</feature>
<keyword evidence="3" id="KW-0479">Metal-binding</keyword>
<keyword evidence="4 10" id="KW-0378">Hydrolase</keyword>
<keyword evidence="2" id="KW-0645">Protease</keyword>
<keyword evidence="8" id="KW-0732">Signal</keyword>
<keyword evidence="6" id="KW-0482">Metalloprotease</keyword>
<feature type="coiled-coil region" evidence="7">
    <location>
        <begin position="45"/>
        <end position="121"/>
    </location>
</feature>
<keyword evidence="7" id="KW-0175">Coiled coil</keyword>
<organism evidence="10 11">
    <name type="scientific">Kordiimonas pumila</name>
    <dbReference type="NCBI Taxonomy" id="2161677"/>
    <lineage>
        <taxon>Bacteria</taxon>
        <taxon>Pseudomonadati</taxon>
        <taxon>Pseudomonadota</taxon>
        <taxon>Alphaproteobacteria</taxon>
        <taxon>Kordiimonadales</taxon>
        <taxon>Kordiimonadaceae</taxon>
        <taxon>Kordiimonas</taxon>
    </lineage>
</organism>
<feature type="signal peptide" evidence="8">
    <location>
        <begin position="1"/>
        <end position="37"/>
    </location>
</feature>
<keyword evidence="5" id="KW-0862">Zinc</keyword>
<reference evidence="11" key="1">
    <citation type="journal article" date="2019" name="Int. J. Syst. Evol. Microbiol.">
        <title>The Global Catalogue of Microorganisms (GCM) 10K type strain sequencing project: providing services to taxonomists for standard genome sequencing and annotation.</title>
        <authorList>
            <consortium name="The Broad Institute Genomics Platform"/>
            <consortium name="The Broad Institute Genome Sequencing Center for Infectious Disease"/>
            <person name="Wu L."/>
            <person name="Ma J."/>
        </authorList>
    </citation>
    <scope>NUCLEOTIDE SEQUENCE [LARGE SCALE GENOMIC DNA]</scope>
    <source>
        <strain evidence="11">KCTC 62164</strain>
    </source>
</reference>
<comment type="caution">
    <text evidence="10">The sequence shown here is derived from an EMBL/GenBank/DDBJ whole genome shotgun (WGS) entry which is preliminary data.</text>
</comment>
<dbReference type="InterPro" id="IPR016047">
    <property type="entry name" value="M23ase_b-sheet_dom"/>
</dbReference>
<dbReference type="Gene3D" id="2.70.70.10">
    <property type="entry name" value="Glucose Permease (Domain IIA)"/>
    <property type="match status" value="1"/>
</dbReference>
<evidence type="ECO:0000256" key="7">
    <source>
        <dbReference type="SAM" id="Coils"/>
    </source>
</evidence>
<dbReference type="InterPro" id="IPR011055">
    <property type="entry name" value="Dup_hybrid_motif"/>
</dbReference>
<dbReference type="RefSeq" id="WP_194213615.1">
    <property type="nucleotide sequence ID" value="NZ_CP061205.1"/>
</dbReference>
<dbReference type="InterPro" id="IPR050570">
    <property type="entry name" value="Cell_wall_metabolism_enzyme"/>
</dbReference>
<dbReference type="SUPFAM" id="SSF51261">
    <property type="entry name" value="Duplicated hybrid motif"/>
    <property type="match status" value="1"/>
</dbReference>
<keyword evidence="11" id="KW-1185">Reference proteome</keyword>
<feature type="coiled-coil region" evidence="7">
    <location>
        <begin position="231"/>
        <end position="258"/>
    </location>
</feature>
<dbReference type="EMBL" id="JBHRSL010000010">
    <property type="protein sequence ID" value="MFC3052736.1"/>
    <property type="molecule type" value="Genomic_DNA"/>
</dbReference>
<evidence type="ECO:0000259" key="9">
    <source>
        <dbReference type="Pfam" id="PF01551"/>
    </source>
</evidence>
<evidence type="ECO:0000256" key="2">
    <source>
        <dbReference type="ARBA" id="ARBA00022670"/>
    </source>
</evidence>
<evidence type="ECO:0000313" key="11">
    <source>
        <dbReference type="Proteomes" id="UP001595444"/>
    </source>
</evidence>
<evidence type="ECO:0000256" key="4">
    <source>
        <dbReference type="ARBA" id="ARBA00022801"/>
    </source>
</evidence>
<feature type="chain" id="PRO_5046162625" evidence="8">
    <location>
        <begin position="38"/>
        <end position="404"/>
    </location>
</feature>
<sequence length="404" mass="44471">MMQPEISGTYKPVFGALCSILAAVALLCAAFAVPAHADEDPSKRLKELEQILEAKRKEKATLEEAYNNAATEAERLSRELVIAGHDIQQTEENASRLEQRITTLETEVKNKQESLSKRQDELLILISSLERLSRRPAALALLQPSEALTTARSASVMGTIVPQITVKADGLRADLKSLAVIQEKLSKERFTLKNTLVRLTEHQLKLASLLQKRQDDASSASSAALKTGSDINKLAKEAKSLRELLENLARRKAAEELAAKRRPVQKQLENGFKPNSQPMSKMKGLLSLPVVGTIIEHYGDKLAVGTAHGIKIKSRENAQVVSPYDGQIVFAGPFRDYGNLIIIEHKGGYHSLLAGIGELYNTVGQWVLSGEPVGVMNRATSSQDLYLEIRERGQAINPETWLKK</sequence>
<dbReference type="Proteomes" id="UP001595444">
    <property type="component" value="Unassembled WGS sequence"/>
</dbReference>
<protein>
    <submittedName>
        <fullName evidence="10">Murein hydrolase activator EnvC family protein</fullName>
    </submittedName>
</protein>
<proteinExistence type="predicted"/>
<dbReference type="Pfam" id="PF01551">
    <property type="entry name" value="Peptidase_M23"/>
    <property type="match status" value="1"/>
</dbReference>
<evidence type="ECO:0000256" key="8">
    <source>
        <dbReference type="SAM" id="SignalP"/>
    </source>
</evidence>
<accession>A0ABV7D7A9</accession>
<evidence type="ECO:0000256" key="3">
    <source>
        <dbReference type="ARBA" id="ARBA00022723"/>
    </source>
</evidence>
<comment type="cofactor">
    <cofactor evidence="1">
        <name>Zn(2+)</name>
        <dbReference type="ChEBI" id="CHEBI:29105"/>
    </cofactor>
</comment>
<evidence type="ECO:0000313" key="10">
    <source>
        <dbReference type="EMBL" id="MFC3052736.1"/>
    </source>
</evidence>
<evidence type="ECO:0000256" key="1">
    <source>
        <dbReference type="ARBA" id="ARBA00001947"/>
    </source>
</evidence>
<dbReference type="GO" id="GO:0016787">
    <property type="term" value="F:hydrolase activity"/>
    <property type="evidence" value="ECO:0007669"/>
    <property type="project" value="UniProtKB-KW"/>
</dbReference>
<gene>
    <name evidence="10" type="ORF">ACFOKA_12550</name>
</gene>
<dbReference type="PANTHER" id="PTHR21666">
    <property type="entry name" value="PEPTIDASE-RELATED"/>
    <property type="match status" value="1"/>
</dbReference>